<dbReference type="Gene3D" id="2.130.10.130">
    <property type="entry name" value="Integrin alpha, N-terminal"/>
    <property type="match status" value="1"/>
</dbReference>
<dbReference type="PANTHER" id="PTHR44103">
    <property type="entry name" value="PROPROTEIN CONVERTASE P"/>
    <property type="match status" value="1"/>
</dbReference>
<dbReference type="SUPFAM" id="SSF69318">
    <property type="entry name" value="Integrin alpha N-terminal domain"/>
    <property type="match status" value="1"/>
</dbReference>
<gene>
    <name evidence="3" type="ORF">Asi03nite_70830</name>
</gene>
<dbReference type="RefSeq" id="WP_203684843.1">
    <property type="nucleotide sequence ID" value="NZ_BOMW01000090.1"/>
</dbReference>
<keyword evidence="1 2" id="KW-0732">Signal</keyword>
<evidence type="ECO:0000256" key="2">
    <source>
        <dbReference type="SAM" id="SignalP"/>
    </source>
</evidence>
<dbReference type="InterPro" id="IPR013517">
    <property type="entry name" value="FG-GAP"/>
</dbReference>
<comment type="caution">
    <text evidence="3">The sequence shown here is derived from an EMBL/GenBank/DDBJ whole genome shotgun (WGS) entry which is preliminary data.</text>
</comment>
<dbReference type="InterPro" id="IPR028994">
    <property type="entry name" value="Integrin_alpha_N"/>
</dbReference>
<dbReference type="PANTHER" id="PTHR44103:SF1">
    <property type="entry name" value="PROPROTEIN CONVERTASE P"/>
    <property type="match status" value="1"/>
</dbReference>
<feature type="chain" id="PRO_5036813582" description="VCBS repeat protein" evidence="2">
    <location>
        <begin position="28"/>
        <end position="1019"/>
    </location>
</feature>
<reference evidence="3" key="1">
    <citation type="submission" date="2021-01" db="EMBL/GenBank/DDBJ databases">
        <title>Whole genome shotgun sequence of Actinoplanes siamensis NBRC 109076.</title>
        <authorList>
            <person name="Komaki H."/>
            <person name="Tamura T."/>
        </authorList>
    </citation>
    <scope>NUCLEOTIDE SEQUENCE</scope>
    <source>
        <strain evidence="3">NBRC 109076</strain>
    </source>
</reference>
<feature type="signal peptide" evidence="2">
    <location>
        <begin position="1"/>
        <end position="27"/>
    </location>
</feature>
<accession>A0A919NF53</accession>
<dbReference type="EMBL" id="BOMW01000090">
    <property type="protein sequence ID" value="GIF09545.1"/>
    <property type="molecule type" value="Genomic_DNA"/>
</dbReference>
<name>A0A919NF53_9ACTN</name>
<evidence type="ECO:0000313" key="4">
    <source>
        <dbReference type="Proteomes" id="UP000629619"/>
    </source>
</evidence>
<evidence type="ECO:0000313" key="3">
    <source>
        <dbReference type="EMBL" id="GIF09545.1"/>
    </source>
</evidence>
<evidence type="ECO:0000256" key="1">
    <source>
        <dbReference type="ARBA" id="ARBA00022729"/>
    </source>
</evidence>
<sequence>MSTVARRGLVAAGCTVLSLAGPVPASAAPAAPPAPSEVTVVPAYTSTDILTDLVVFAGRTGFLHQYSTNAPWLWTRYSDGVTRTVPDLAGVTAPGLDKAGGDRVRVKVDVPGHTVAGAVNLLDLTTGDWLHPALPDDGTFVTFSGDTMVVRLASTGGPVLRRFATDGTFTTIPITGLPEGATAVTAVAAASDAGGIVVSFQSPGVTGRRFGLVDYATGRVGLIPAMTGAVQPAALLSSTHIAFRINTDLKVFARSEIMDGTAGEPAVIAQPNSGTMALVGDRLLVRATAYGSARVPVRLLSADGTEQQVIEQSPGVAYSMVASPVGALVLGGSGPEDWAVRQVTPQGVTPVLSEVRTAVNAGVTLHRGLLRHVRATARPGEATVYDFSNHQVFPPGTGPGGYGGTMPDATPCAVDVACVRTIDGSRSGTVHVSAGATSTTVHYRFAGPDGWNALVPAGGGRLVDVSENYTLVDTTSPAKQYLIRNGGSLPPVERPITGAALWLDTLWTAGPGTIQAKNLAADTTSPAISIGAPCTPSEVQANARQVLWSCGPDGPSGVYNLGPGNSLSLPAGQYSLGDGFAVRHDLKTNRLLRYDLSLRSLPNPVTLGTVDRNPALADDRNITWTVDRFGGDVAYVDAANAVHVIDPALPGTPPSVIYTGDSTDVVNLSYEAATKWARTFALSRPVSAWQATITEIATGGVAATRSGGATARDVVVSWDGLLPDKKAATSGMYRITLSATTPDGVTTTAGTSTVPVWGGAPKLHSYTGDGLPSVLAVRESDEGDWWITQRGRTSLYNWGYTDNWDIGPGNSQVSALVPFGDLNSDRRNDVLARTGNGYLWGYPGDTYPGTSALGVVKIGSGWNRFDSLLTSGDLTGDGNADLLARDAKTGELYRYNGTGKKSFASGVKLSGSYKGLKLIGPGDITGDGRADLLVIDSKGNLYRKAGTGAGTFGANVKIGSGYAGYNAVIGIGDLNEDGHNDLLLRDTAGKLYRQLGTGKGTFAARQQIGTGYQKYQYLF</sequence>
<dbReference type="AlphaFoldDB" id="A0A919NF53"/>
<dbReference type="Pfam" id="PF13517">
    <property type="entry name" value="FG-GAP_3"/>
    <property type="match status" value="1"/>
</dbReference>
<dbReference type="Proteomes" id="UP000629619">
    <property type="component" value="Unassembled WGS sequence"/>
</dbReference>
<proteinExistence type="predicted"/>
<evidence type="ECO:0008006" key="5">
    <source>
        <dbReference type="Google" id="ProtNLM"/>
    </source>
</evidence>
<keyword evidence="4" id="KW-1185">Reference proteome</keyword>
<protein>
    <recommendedName>
        <fullName evidence="5">VCBS repeat protein</fullName>
    </recommendedName>
</protein>
<organism evidence="3 4">
    <name type="scientific">Actinoplanes siamensis</name>
    <dbReference type="NCBI Taxonomy" id="1223317"/>
    <lineage>
        <taxon>Bacteria</taxon>
        <taxon>Bacillati</taxon>
        <taxon>Actinomycetota</taxon>
        <taxon>Actinomycetes</taxon>
        <taxon>Micromonosporales</taxon>
        <taxon>Micromonosporaceae</taxon>
        <taxon>Actinoplanes</taxon>
    </lineage>
</organism>